<feature type="domain" description="N-acetyltransferase" evidence="3">
    <location>
        <begin position="1"/>
        <end position="145"/>
    </location>
</feature>
<dbReference type="Proteomes" id="UP000002892">
    <property type="component" value="Chromosome"/>
</dbReference>
<dbReference type="Gene3D" id="3.40.630.30">
    <property type="match status" value="1"/>
</dbReference>
<dbReference type="Pfam" id="PF00583">
    <property type="entry name" value="Acetyltransf_1"/>
    <property type="match status" value="1"/>
</dbReference>
<sequence length="145" mass="16654">MLIRQASEQDLSDITDLLQAMDGEVTIDDGEAAKIWRKMQEYPYYKAFVVEENYRIIAACSLIIIDNLGHRGAKLAIAENMIVSQEYRGCGIGTMLMQFVMDEAKEEKCYKLMLSSNKKRLPAHDFYQKLGFQQHGISFMVEFDP</sequence>
<keyword evidence="1 4" id="KW-0808">Transferase</keyword>
<keyword evidence="2" id="KW-0012">Acyltransferase</keyword>
<dbReference type="eggNOG" id="COG0456">
    <property type="taxonomic scope" value="Bacteria"/>
</dbReference>
<dbReference type="KEGG" id="dai:Desaci_1740"/>
<dbReference type="InterPro" id="IPR000182">
    <property type="entry name" value="GNAT_dom"/>
</dbReference>
<accession>I4D4K4</accession>
<evidence type="ECO:0000256" key="1">
    <source>
        <dbReference type="ARBA" id="ARBA00022679"/>
    </source>
</evidence>
<evidence type="ECO:0000313" key="5">
    <source>
        <dbReference type="Proteomes" id="UP000002892"/>
    </source>
</evidence>
<dbReference type="HOGENOM" id="CLU_013985_34_6_9"/>
<dbReference type="PANTHER" id="PTHR43877">
    <property type="entry name" value="AMINOALKYLPHOSPHONATE N-ACETYLTRANSFERASE-RELATED-RELATED"/>
    <property type="match status" value="1"/>
</dbReference>
<evidence type="ECO:0000256" key="2">
    <source>
        <dbReference type="ARBA" id="ARBA00023315"/>
    </source>
</evidence>
<evidence type="ECO:0000259" key="3">
    <source>
        <dbReference type="PROSITE" id="PS51186"/>
    </source>
</evidence>
<dbReference type="InterPro" id="IPR050832">
    <property type="entry name" value="Bact_Acetyltransf"/>
</dbReference>
<dbReference type="RefSeq" id="WP_014826734.1">
    <property type="nucleotide sequence ID" value="NC_018068.1"/>
</dbReference>
<dbReference type="OrthoDB" id="9789603at2"/>
<organism evidence="4 5">
    <name type="scientific">Desulfosporosinus acidiphilus (strain DSM 22704 / JCM 16185 / SJ4)</name>
    <dbReference type="NCBI Taxonomy" id="646529"/>
    <lineage>
        <taxon>Bacteria</taxon>
        <taxon>Bacillati</taxon>
        <taxon>Bacillota</taxon>
        <taxon>Clostridia</taxon>
        <taxon>Eubacteriales</taxon>
        <taxon>Desulfitobacteriaceae</taxon>
        <taxon>Desulfosporosinus</taxon>
    </lineage>
</organism>
<keyword evidence="5" id="KW-1185">Reference proteome</keyword>
<proteinExistence type="predicted"/>
<dbReference type="InterPro" id="IPR016181">
    <property type="entry name" value="Acyl_CoA_acyltransferase"/>
</dbReference>
<dbReference type="PROSITE" id="PS51186">
    <property type="entry name" value="GNAT"/>
    <property type="match status" value="1"/>
</dbReference>
<dbReference type="STRING" id="646529.Desaci_1740"/>
<dbReference type="PANTHER" id="PTHR43877:SF1">
    <property type="entry name" value="ACETYLTRANSFERASE"/>
    <property type="match status" value="1"/>
</dbReference>
<reference evidence="4 5" key="1">
    <citation type="journal article" date="2012" name="J. Bacteriol.">
        <title>Complete genome sequences of Desulfosporosinus orientis DSM765T, Desulfosporosinus youngiae DSM17734T, Desulfosporosinus meridiei DSM13257T, and Desulfosporosinus acidiphilus DSM22704T.</title>
        <authorList>
            <person name="Pester M."/>
            <person name="Brambilla E."/>
            <person name="Alazard D."/>
            <person name="Rattei T."/>
            <person name="Weinmaier T."/>
            <person name="Han J."/>
            <person name="Lucas S."/>
            <person name="Lapidus A."/>
            <person name="Cheng J.F."/>
            <person name="Goodwin L."/>
            <person name="Pitluck S."/>
            <person name="Peters L."/>
            <person name="Ovchinnikova G."/>
            <person name="Teshima H."/>
            <person name="Detter J.C."/>
            <person name="Han C.S."/>
            <person name="Tapia R."/>
            <person name="Land M.L."/>
            <person name="Hauser L."/>
            <person name="Kyrpides N.C."/>
            <person name="Ivanova N.N."/>
            <person name="Pagani I."/>
            <person name="Huntmann M."/>
            <person name="Wei C.L."/>
            <person name="Davenport K.W."/>
            <person name="Daligault H."/>
            <person name="Chain P.S."/>
            <person name="Chen A."/>
            <person name="Mavromatis K."/>
            <person name="Markowitz V."/>
            <person name="Szeto E."/>
            <person name="Mikhailova N."/>
            <person name="Pati A."/>
            <person name="Wagner M."/>
            <person name="Woyke T."/>
            <person name="Ollivier B."/>
            <person name="Klenk H.P."/>
            <person name="Spring S."/>
            <person name="Loy A."/>
        </authorList>
    </citation>
    <scope>NUCLEOTIDE SEQUENCE [LARGE SCALE GENOMIC DNA]</scope>
    <source>
        <strain evidence="5">DSM 22704 / JCM 16185 / SJ4</strain>
    </source>
</reference>
<protein>
    <submittedName>
        <fullName evidence="4">Acetyltransferase</fullName>
    </submittedName>
</protein>
<dbReference type="SUPFAM" id="SSF55729">
    <property type="entry name" value="Acyl-CoA N-acyltransferases (Nat)"/>
    <property type="match status" value="1"/>
</dbReference>
<dbReference type="AlphaFoldDB" id="I4D4K4"/>
<dbReference type="EMBL" id="CP003639">
    <property type="protein sequence ID" value="AFM40728.1"/>
    <property type="molecule type" value="Genomic_DNA"/>
</dbReference>
<dbReference type="CDD" id="cd04301">
    <property type="entry name" value="NAT_SF"/>
    <property type="match status" value="1"/>
</dbReference>
<dbReference type="GO" id="GO:0016747">
    <property type="term" value="F:acyltransferase activity, transferring groups other than amino-acyl groups"/>
    <property type="evidence" value="ECO:0007669"/>
    <property type="project" value="InterPro"/>
</dbReference>
<gene>
    <name evidence="4" type="ordered locus">Desaci_1740</name>
</gene>
<evidence type="ECO:0000313" key="4">
    <source>
        <dbReference type="EMBL" id="AFM40728.1"/>
    </source>
</evidence>
<name>I4D4K4_DESAJ</name>